<dbReference type="CDD" id="cd12291">
    <property type="entry name" value="RRM1_La"/>
    <property type="match status" value="1"/>
</dbReference>
<dbReference type="SUPFAM" id="SSF46785">
    <property type="entry name" value="Winged helix' DNA-binding domain"/>
    <property type="match status" value="1"/>
</dbReference>
<comment type="caution">
    <text evidence="8">The sequence shown here is derived from an EMBL/GenBank/DDBJ whole genome shotgun (WGS) entry which is preliminary data.</text>
</comment>
<dbReference type="InterPro" id="IPR000504">
    <property type="entry name" value="RRM_dom"/>
</dbReference>
<dbReference type="EMBL" id="PYWC01000070">
    <property type="protein sequence ID" value="PWW73927.1"/>
    <property type="molecule type" value="Genomic_DNA"/>
</dbReference>
<keyword evidence="3" id="KW-0539">Nucleus</keyword>
<dbReference type="InterPro" id="IPR002344">
    <property type="entry name" value="Lupus_La"/>
</dbReference>
<dbReference type="InterPro" id="IPR036390">
    <property type="entry name" value="WH_DNA-bd_sf"/>
</dbReference>
<dbReference type="PANTHER" id="PTHR22792:SF140">
    <property type="entry name" value="ACHILLES, ISOFORM A"/>
    <property type="match status" value="1"/>
</dbReference>
<dbReference type="Gene3D" id="1.10.10.10">
    <property type="entry name" value="Winged helix-like DNA-binding domain superfamily/Winged helix DNA-binding domain"/>
    <property type="match status" value="1"/>
</dbReference>
<dbReference type="PROSITE" id="PS50102">
    <property type="entry name" value="RRM"/>
    <property type="match status" value="1"/>
</dbReference>
<feature type="compositionally biased region" description="Basic and acidic residues" evidence="5">
    <location>
        <begin position="62"/>
        <end position="72"/>
    </location>
</feature>
<dbReference type="Gene3D" id="3.30.70.330">
    <property type="match status" value="1"/>
</dbReference>
<dbReference type="InterPro" id="IPR012677">
    <property type="entry name" value="Nucleotide-bd_a/b_plait_sf"/>
</dbReference>
<evidence type="ECO:0000256" key="3">
    <source>
        <dbReference type="ARBA" id="ARBA00023242"/>
    </source>
</evidence>
<dbReference type="SMART" id="SM00715">
    <property type="entry name" value="LA"/>
    <property type="match status" value="1"/>
</dbReference>
<evidence type="ECO:0000256" key="5">
    <source>
        <dbReference type="SAM" id="MobiDB-lite"/>
    </source>
</evidence>
<feature type="region of interest" description="Disordered" evidence="5">
    <location>
        <begin position="369"/>
        <end position="494"/>
    </location>
</feature>
<gene>
    <name evidence="8" type="ORF">C7212DRAFT_213293</name>
</gene>
<feature type="domain" description="HTH La-type RNA-binding" evidence="7">
    <location>
        <begin position="140"/>
        <end position="229"/>
    </location>
</feature>
<dbReference type="InterPro" id="IPR045180">
    <property type="entry name" value="La_dom_prot"/>
</dbReference>
<dbReference type="PROSITE" id="PS50961">
    <property type="entry name" value="HTH_LA"/>
    <property type="match status" value="1"/>
</dbReference>
<evidence type="ECO:0000313" key="8">
    <source>
        <dbReference type="EMBL" id="PWW73927.1"/>
    </source>
</evidence>
<dbReference type="PRINTS" id="PR00302">
    <property type="entry name" value="LUPUSLA"/>
</dbReference>
<dbReference type="InterPro" id="IPR035979">
    <property type="entry name" value="RBD_domain_sf"/>
</dbReference>
<sequence length="494" mass="54988">MGDEVVTGKAEVPKVEVEQEESVEQESVEQKPFEDALEPAVEKSGQAEVESARQPEAPAAKANREEPVRQRPIENAIEQTPIEGDVEPAAEKDKQVKVESAEPEDMSASVEEKDNMAAVTKEPSGLQKKKRENIKFDATLLPESDDPAEIRKQVEFYFSDSNLPFDKFLFGIVGKDNRAVPLKLICSFKRMRRFTNPEVIINALHESEALVVAGDVGEETVQRKTPLIINEVERKEDDAENKDPKDKSNQRGRQPIPRQAWDADITGGRKFEDLTVPRSIYVKGFGAETPTTQIDLENLFAPYGPISSVRLRRTSTGFFKGSIFVEFRNEELMKVFMALEEKPKWNDTDLQWLTKKAYCDGKIQDIKDGKVQPKVSLPRKSFDNKNGHRGNNQRGRGKGGRGGNGGRGGGRHHGSNGRRGNDGKSRNDRGGPPKLKTSLGGKDGIPQVKTKGDAVEAKENNDNKRKAEDGAEARPEVKKIKQEHDNANIKLETD</sequence>
<accession>A0A317SJJ8</accession>
<evidence type="ECO:0000256" key="2">
    <source>
        <dbReference type="ARBA" id="ARBA00022884"/>
    </source>
</evidence>
<dbReference type="GO" id="GO:1990904">
    <property type="term" value="C:ribonucleoprotein complex"/>
    <property type="evidence" value="ECO:0007669"/>
    <property type="project" value="InterPro"/>
</dbReference>
<feature type="compositionally biased region" description="Basic and acidic residues" evidence="5">
    <location>
        <begin position="450"/>
        <end position="494"/>
    </location>
</feature>
<feature type="domain" description="RRM" evidence="6">
    <location>
        <begin position="278"/>
        <end position="371"/>
    </location>
</feature>
<dbReference type="PANTHER" id="PTHR22792">
    <property type="entry name" value="LUPUS LA PROTEIN-RELATED"/>
    <property type="match status" value="1"/>
</dbReference>
<dbReference type="AlphaFoldDB" id="A0A317SJJ8"/>
<dbReference type="GO" id="GO:0003729">
    <property type="term" value="F:mRNA binding"/>
    <property type="evidence" value="ECO:0007669"/>
    <property type="project" value="TreeGrafter"/>
</dbReference>
<dbReference type="Proteomes" id="UP000246991">
    <property type="component" value="Unassembled WGS sequence"/>
</dbReference>
<dbReference type="GO" id="GO:0005634">
    <property type="term" value="C:nucleus"/>
    <property type="evidence" value="ECO:0007669"/>
    <property type="project" value="UniProtKB-SubCell"/>
</dbReference>
<dbReference type="Pfam" id="PF05383">
    <property type="entry name" value="La"/>
    <property type="match status" value="1"/>
</dbReference>
<feature type="compositionally biased region" description="Basic and acidic residues" evidence="5">
    <location>
        <begin position="231"/>
        <end position="249"/>
    </location>
</feature>
<dbReference type="SMART" id="SM00360">
    <property type="entry name" value="RRM"/>
    <property type="match status" value="1"/>
</dbReference>
<feature type="compositionally biased region" description="Basic and acidic residues" evidence="5">
    <location>
        <begin position="89"/>
        <end position="100"/>
    </location>
</feature>
<dbReference type="STRING" id="42249.A0A317SJJ8"/>
<feature type="region of interest" description="Disordered" evidence="5">
    <location>
        <begin position="1"/>
        <end position="111"/>
    </location>
</feature>
<dbReference type="OrthoDB" id="439993at2759"/>
<feature type="compositionally biased region" description="Basic and acidic residues" evidence="5">
    <location>
        <begin position="419"/>
        <end position="431"/>
    </location>
</feature>
<reference evidence="8 9" key="1">
    <citation type="submission" date="2018-03" db="EMBL/GenBank/DDBJ databases">
        <title>Genomes of Pezizomycetes fungi and the evolution of truffles.</title>
        <authorList>
            <person name="Murat C."/>
            <person name="Payen T."/>
            <person name="Noel B."/>
            <person name="Kuo A."/>
            <person name="Martin F.M."/>
        </authorList>
    </citation>
    <scope>NUCLEOTIDE SEQUENCE [LARGE SCALE GENOMIC DNA]</scope>
    <source>
        <strain evidence="8">091103-1</strain>
    </source>
</reference>
<evidence type="ECO:0000259" key="6">
    <source>
        <dbReference type="PROSITE" id="PS50102"/>
    </source>
</evidence>
<feature type="compositionally biased region" description="Acidic residues" evidence="5">
    <location>
        <begin position="18"/>
        <end position="27"/>
    </location>
</feature>
<proteinExistence type="predicted"/>
<keyword evidence="2 4" id="KW-0694">RNA-binding</keyword>
<organism evidence="8 9">
    <name type="scientific">Tuber magnatum</name>
    <name type="common">white Piedmont truffle</name>
    <dbReference type="NCBI Taxonomy" id="42249"/>
    <lineage>
        <taxon>Eukaryota</taxon>
        <taxon>Fungi</taxon>
        <taxon>Dikarya</taxon>
        <taxon>Ascomycota</taxon>
        <taxon>Pezizomycotina</taxon>
        <taxon>Pezizomycetes</taxon>
        <taxon>Pezizales</taxon>
        <taxon>Tuberaceae</taxon>
        <taxon>Tuber</taxon>
    </lineage>
</organism>
<feature type="region of interest" description="Disordered" evidence="5">
    <location>
        <begin position="228"/>
        <end position="259"/>
    </location>
</feature>
<dbReference type="Pfam" id="PF00076">
    <property type="entry name" value="RRM_1"/>
    <property type="match status" value="1"/>
</dbReference>
<evidence type="ECO:0000259" key="7">
    <source>
        <dbReference type="PROSITE" id="PS50961"/>
    </source>
</evidence>
<dbReference type="SUPFAM" id="SSF54928">
    <property type="entry name" value="RNA-binding domain, RBD"/>
    <property type="match status" value="1"/>
</dbReference>
<evidence type="ECO:0000256" key="4">
    <source>
        <dbReference type="PROSITE-ProRule" id="PRU00332"/>
    </source>
</evidence>
<keyword evidence="9" id="KW-1185">Reference proteome</keyword>
<protein>
    <recommendedName>
        <fullName evidence="10">HTH La-type RNA-binding domain-containing protein</fullName>
    </recommendedName>
</protein>
<evidence type="ECO:0008006" key="10">
    <source>
        <dbReference type="Google" id="ProtNLM"/>
    </source>
</evidence>
<comment type="subcellular location">
    <subcellularLocation>
        <location evidence="1">Nucleus</location>
    </subcellularLocation>
</comment>
<name>A0A317SJJ8_9PEZI</name>
<dbReference type="InterPro" id="IPR036388">
    <property type="entry name" value="WH-like_DNA-bd_sf"/>
</dbReference>
<dbReference type="GO" id="GO:0006396">
    <property type="term" value="P:RNA processing"/>
    <property type="evidence" value="ECO:0007669"/>
    <property type="project" value="InterPro"/>
</dbReference>
<evidence type="ECO:0000313" key="9">
    <source>
        <dbReference type="Proteomes" id="UP000246991"/>
    </source>
</evidence>
<dbReference type="InterPro" id="IPR006630">
    <property type="entry name" value="La_HTH"/>
</dbReference>
<evidence type="ECO:0000256" key="1">
    <source>
        <dbReference type="ARBA" id="ARBA00004123"/>
    </source>
</evidence>